<name>A0A218XEC4_PUNGR</name>
<dbReference type="Proteomes" id="UP000197138">
    <property type="component" value="Unassembled WGS sequence"/>
</dbReference>
<dbReference type="AlphaFoldDB" id="A0A218XEC4"/>
<feature type="region of interest" description="Disordered" evidence="1">
    <location>
        <begin position="1"/>
        <end position="73"/>
    </location>
</feature>
<evidence type="ECO:0000256" key="1">
    <source>
        <dbReference type="SAM" id="MobiDB-lite"/>
    </source>
</evidence>
<organism evidence="2 3">
    <name type="scientific">Punica granatum</name>
    <name type="common">Pomegranate</name>
    <dbReference type="NCBI Taxonomy" id="22663"/>
    <lineage>
        <taxon>Eukaryota</taxon>
        <taxon>Viridiplantae</taxon>
        <taxon>Streptophyta</taxon>
        <taxon>Embryophyta</taxon>
        <taxon>Tracheophyta</taxon>
        <taxon>Spermatophyta</taxon>
        <taxon>Magnoliopsida</taxon>
        <taxon>eudicotyledons</taxon>
        <taxon>Gunneridae</taxon>
        <taxon>Pentapetalae</taxon>
        <taxon>rosids</taxon>
        <taxon>malvids</taxon>
        <taxon>Myrtales</taxon>
        <taxon>Lythraceae</taxon>
        <taxon>Punica</taxon>
    </lineage>
</organism>
<dbReference type="EMBL" id="MTKT01001937">
    <property type="protein sequence ID" value="OWM83039.1"/>
    <property type="molecule type" value="Genomic_DNA"/>
</dbReference>
<accession>A0A218XEC4</accession>
<proteinExistence type="predicted"/>
<feature type="compositionally biased region" description="Polar residues" evidence="1">
    <location>
        <begin position="7"/>
        <end position="21"/>
    </location>
</feature>
<protein>
    <submittedName>
        <fullName evidence="2">Uncharacterized protein</fullName>
    </submittedName>
</protein>
<evidence type="ECO:0000313" key="3">
    <source>
        <dbReference type="Proteomes" id="UP000197138"/>
    </source>
</evidence>
<sequence>MARFYSKGSTSPQRSQATSTPRAAPTPLSKPKAPPRRLCVQSYGPSGRKEIGFVANSSTLARRSRTTGSFRRS</sequence>
<comment type="caution">
    <text evidence="2">The sequence shown here is derived from an EMBL/GenBank/DDBJ whole genome shotgun (WGS) entry which is preliminary data.</text>
</comment>
<evidence type="ECO:0000313" key="2">
    <source>
        <dbReference type="EMBL" id="OWM83039.1"/>
    </source>
</evidence>
<reference evidence="3" key="1">
    <citation type="journal article" date="2017" name="Plant J.">
        <title>The pomegranate (Punica granatum L.) genome and the genomics of punicalagin biosynthesis.</title>
        <authorList>
            <person name="Qin G."/>
            <person name="Xu C."/>
            <person name="Ming R."/>
            <person name="Tang H."/>
            <person name="Guyot R."/>
            <person name="Kramer E.M."/>
            <person name="Hu Y."/>
            <person name="Yi X."/>
            <person name="Qi Y."/>
            <person name="Xu X."/>
            <person name="Gao Z."/>
            <person name="Pan H."/>
            <person name="Jian J."/>
            <person name="Tian Y."/>
            <person name="Yue Z."/>
            <person name="Xu Y."/>
        </authorList>
    </citation>
    <scope>NUCLEOTIDE SEQUENCE [LARGE SCALE GENOMIC DNA]</scope>
    <source>
        <strain evidence="3">cv. Dabenzi</strain>
    </source>
</reference>
<gene>
    <name evidence="2" type="ORF">CDL15_Pgr016521</name>
</gene>